<dbReference type="AlphaFoldDB" id="A0A2S6BYU2"/>
<keyword evidence="8" id="KW-1185">Reference proteome</keyword>
<feature type="domain" description="RING-type" evidence="6">
    <location>
        <begin position="27"/>
        <end position="65"/>
    </location>
</feature>
<dbReference type="InterPro" id="IPR013083">
    <property type="entry name" value="Znf_RING/FYVE/PHD"/>
</dbReference>
<evidence type="ECO:0000256" key="5">
    <source>
        <dbReference type="SAM" id="MobiDB-lite"/>
    </source>
</evidence>
<name>A0A2S6BYU2_9PEZI</name>
<dbReference type="InterPro" id="IPR001841">
    <property type="entry name" value="Znf_RING"/>
</dbReference>
<sequence length="592" mass="67156">MALPTQQEFEADLANTTPPAVDETDECPICMSSFTNPVRTPCNHDFCSTCLLQALQRTNTCPHCRRILFQARPFDPEGNQHDVGRQRNRNEEVEEGELAEEEEEIPEFEEEMSDESDDSDIRARRPQAGDREAERDAHWARAGIADVLVPFAIDREEGNDPRNWAVGSITRDEEDWPVGPIERDEPEWRNDQSQSYYRYRVPASHLLGVCTFLKMTRLGSQMFRLIWLAMLVIGALWYLKGQASSSGPGLSLFDDEAVVQPLNSRIIPPDIVKRVSKSKLSFDEWATRGRKLIEYMEEGDPQRLYQNMLRDGVLSDAQKAQCTTQSVFTRYEDLATNGWEKNPPGYWHPDSVTLNAQVLVQDAFQSLGISTSIRTTQNPSGSNEGVSWEQTGVVFNGKEVCEATEAIYKVIYNTKDGVMVGVYMDSPTEKRKEMYTSDWKLDPELAIPDLHLASDVVSLEYAEECRRNGDRPQSFRYYFSDQINNDDTLSIINVVLTNKGYLATPVDGFGNIVAQPWSQAAVVDRYNNADTKSFEALVGSPLGRKIVWMLIQHADLFGAKHIKKISVWRSDANDARGRLKSLLFEVADVRRR</sequence>
<feature type="compositionally biased region" description="Basic and acidic residues" evidence="5">
    <location>
        <begin position="119"/>
        <end position="136"/>
    </location>
</feature>
<keyword evidence="3" id="KW-0862">Zinc</keyword>
<keyword evidence="2 4" id="KW-0863">Zinc-finger</keyword>
<dbReference type="PANTHER" id="PTHR23327">
    <property type="entry name" value="RING FINGER PROTEIN 127"/>
    <property type="match status" value="1"/>
</dbReference>
<proteinExistence type="predicted"/>
<dbReference type="SUPFAM" id="SSF57850">
    <property type="entry name" value="RING/U-box"/>
    <property type="match status" value="1"/>
</dbReference>
<dbReference type="SMART" id="SM00184">
    <property type="entry name" value="RING"/>
    <property type="match status" value="1"/>
</dbReference>
<dbReference type="PROSITE" id="PS00518">
    <property type="entry name" value="ZF_RING_1"/>
    <property type="match status" value="1"/>
</dbReference>
<dbReference type="Proteomes" id="UP000237631">
    <property type="component" value="Unassembled WGS sequence"/>
</dbReference>
<feature type="compositionally biased region" description="Polar residues" evidence="5">
    <location>
        <begin position="1"/>
        <end position="18"/>
    </location>
</feature>
<dbReference type="STRING" id="357750.A0A2S6BYU2"/>
<protein>
    <recommendedName>
        <fullName evidence="6">RING-type domain-containing protein</fullName>
    </recommendedName>
</protein>
<dbReference type="OrthoDB" id="191139at2759"/>
<dbReference type="GO" id="GO:0008270">
    <property type="term" value="F:zinc ion binding"/>
    <property type="evidence" value="ECO:0007669"/>
    <property type="project" value="UniProtKB-KW"/>
</dbReference>
<evidence type="ECO:0000256" key="3">
    <source>
        <dbReference type="ARBA" id="ARBA00022833"/>
    </source>
</evidence>
<feature type="region of interest" description="Disordered" evidence="5">
    <location>
        <begin position="75"/>
        <end position="136"/>
    </location>
</feature>
<dbReference type="Pfam" id="PF13923">
    <property type="entry name" value="zf-C3HC4_2"/>
    <property type="match status" value="1"/>
</dbReference>
<dbReference type="Gene3D" id="3.30.40.10">
    <property type="entry name" value="Zinc/RING finger domain, C3HC4 (zinc finger)"/>
    <property type="match status" value="1"/>
</dbReference>
<comment type="caution">
    <text evidence="7">The sequence shown here is derived from an EMBL/GenBank/DDBJ whole genome shotgun (WGS) entry which is preliminary data.</text>
</comment>
<dbReference type="EMBL" id="PNEN01001676">
    <property type="protein sequence ID" value="PPJ52654.1"/>
    <property type="molecule type" value="Genomic_DNA"/>
</dbReference>
<feature type="compositionally biased region" description="Basic and acidic residues" evidence="5">
    <location>
        <begin position="75"/>
        <end position="91"/>
    </location>
</feature>
<organism evidence="7 8">
    <name type="scientific">Cercospora berteroae</name>
    <dbReference type="NCBI Taxonomy" id="357750"/>
    <lineage>
        <taxon>Eukaryota</taxon>
        <taxon>Fungi</taxon>
        <taxon>Dikarya</taxon>
        <taxon>Ascomycota</taxon>
        <taxon>Pezizomycotina</taxon>
        <taxon>Dothideomycetes</taxon>
        <taxon>Dothideomycetidae</taxon>
        <taxon>Mycosphaerellales</taxon>
        <taxon>Mycosphaerellaceae</taxon>
        <taxon>Cercospora</taxon>
    </lineage>
</organism>
<dbReference type="InterPro" id="IPR017907">
    <property type="entry name" value="Znf_RING_CS"/>
</dbReference>
<evidence type="ECO:0000313" key="7">
    <source>
        <dbReference type="EMBL" id="PPJ52654.1"/>
    </source>
</evidence>
<feature type="region of interest" description="Disordered" evidence="5">
    <location>
        <begin position="1"/>
        <end position="22"/>
    </location>
</feature>
<evidence type="ECO:0000313" key="8">
    <source>
        <dbReference type="Proteomes" id="UP000237631"/>
    </source>
</evidence>
<keyword evidence="1" id="KW-0479">Metal-binding</keyword>
<gene>
    <name evidence="7" type="ORF">CBER1_10864</name>
</gene>
<dbReference type="PROSITE" id="PS50089">
    <property type="entry name" value="ZF_RING_2"/>
    <property type="match status" value="1"/>
</dbReference>
<evidence type="ECO:0000256" key="2">
    <source>
        <dbReference type="ARBA" id="ARBA00022771"/>
    </source>
</evidence>
<accession>A0A2S6BYU2</accession>
<evidence type="ECO:0000256" key="1">
    <source>
        <dbReference type="ARBA" id="ARBA00022723"/>
    </source>
</evidence>
<feature type="compositionally biased region" description="Acidic residues" evidence="5">
    <location>
        <begin position="92"/>
        <end position="118"/>
    </location>
</feature>
<evidence type="ECO:0000259" key="6">
    <source>
        <dbReference type="PROSITE" id="PS50089"/>
    </source>
</evidence>
<reference evidence="8" key="1">
    <citation type="journal article" date="2017" name="bioRxiv">
        <title>Conservation of a gene cluster reveals novel cercosporin biosynthetic mechanisms and extends production to the genus Colletotrichum.</title>
        <authorList>
            <person name="de Jonge R."/>
            <person name="Ebert M.K."/>
            <person name="Huitt-Roehl C.R."/>
            <person name="Pal P."/>
            <person name="Suttle J.C."/>
            <person name="Spanner R.E."/>
            <person name="Neubauer J.D."/>
            <person name="Jurick W.M.II."/>
            <person name="Stott K.A."/>
            <person name="Secor G.A."/>
            <person name="Thomma B.P.H.J."/>
            <person name="Van de Peer Y."/>
            <person name="Townsend C.A."/>
            <person name="Bolton M.D."/>
        </authorList>
    </citation>
    <scope>NUCLEOTIDE SEQUENCE [LARGE SCALE GENOMIC DNA]</scope>
    <source>
        <strain evidence="8">CBS538.71</strain>
    </source>
</reference>
<evidence type="ECO:0000256" key="4">
    <source>
        <dbReference type="PROSITE-ProRule" id="PRU00175"/>
    </source>
</evidence>